<evidence type="ECO:0000256" key="10">
    <source>
        <dbReference type="RuleBase" id="RU003983"/>
    </source>
</evidence>
<keyword evidence="7 11" id="KW-1133">Transmembrane helix</keyword>
<name>A0ABR6KR92_9BACT</name>
<evidence type="ECO:0000256" key="1">
    <source>
        <dbReference type="ARBA" id="ARBA00022475"/>
    </source>
</evidence>
<evidence type="ECO:0000259" key="12">
    <source>
        <dbReference type="Pfam" id="PF01435"/>
    </source>
</evidence>
<evidence type="ECO:0000256" key="7">
    <source>
        <dbReference type="ARBA" id="ARBA00022989"/>
    </source>
</evidence>
<organism evidence="13 14">
    <name type="scientific">Parabacteroides faecis</name>
    <dbReference type="NCBI Taxonomy" id="1217282"/>
    <lineage>
        <taxon>Bacteria</taxon>
        <taxon>Pseudomonadati</taxon>
        <taxon>Bacteroidota</taxon>
        <taxon>Bacteroidia</taxon>
        <taxon>Bacteroidales</taxon>
        <taxon>Tannerellaceae</taxon>
        <taxon>Parabacteroides</taxon>
    </lineage>
</organism>
<feature type="transmembrane region" description="Helical" evidence="11">
    <location>
        <begin position="183"/>
        <end position="204"/>
    </location>
</feature>
<keyword evidence="1" id="KW-1003">Cell membrane</keyword>
<keyword evidence="8 10" id="KW-0482">Metalloprotease</keyword>
<keyword evidence="6 10" id="KW-0862">Zinc</keyword>
<dbReference type="EMBL" id="JACHOC010000006">
    <property type="protein sequence ID" value="MBB4623412.1"/>
    <property type="molecule type" value="Genomic_DNA"/>
</dbReference>
<keyword evidence="13" id="KW-0346">Stress response</keyword>
<dbReference type="InterPro" id="IPR001915">
    <property type="entry name" value="Peptidase_M48"/>
</dbReference>
<gene>
    <name evidence="13" type="ORF">GGQ57_003324</name>
</gene>
<evidence type="ECO:0000313" key="14">
    <source>
        <dbReference type="Proteomes" id="UP000533637"/>
    </source>
</evidence>
<proteinExistence type="inferred from homology"/>
<keyword evidence="9 11" id="KW-0472">Membrane</keyword>
<keyword evidence="2 10" id="KW-0645">Protease</keyword>
<keyword evidence="5 10" id="KW-0378">Hydrolase</keyword>
<reference evidence="13 14" key="1">
    <citation type="submission" date="2020-08" db="EMBL/GenBank/DDBJ databases">
        <title>Genomic Encyclopedia of Type Strains, Phase IV (KMG-IV): sequencing the most valuable type-strain genomes for metagenomic binning, comparative biology and taxonomic classification.</title>
        <authorList>
            <person name="Goeker M."/>
        </authorList>
    </citation>
    <scope>NUCLEOTIDE SEQUENCE [LARGE SCALE GENOMIC DNA]</scope>
    <source>
        <strain evidence="13 14">DSM 102983</strain>
    </source>
</reference>
<evidence type="ECO:0000256" key="6">
    <source>
        <dbReference type="ARBA" id="ARBA00022833"/>
    </source>
</evidence>
<dbReference type="InterPro" id="IPR050083">
    <property type="entry name" value="HtpX_protease"/>
</dbReference>
<feature type="transmembrane region" description="Helical" evidence="11">
    <location>
        <begin position="12"/>
        <end position="43"/>
    </location>
</feature>
<feature type="transmembrane region" description="Helical" evidence="11">
    <location>
        <begin position="63"/>
        <end position="83"/>
    </location>
</feature>
<dbReference type="PANTHER" id="PTHR43221:SF2">
    <property type="entry name" value="PROTEASE HTPX HOMOLOG"/>
    <property type="match status" value="1"/>
</dbReference>
<feature type="domain" description="Peptidase M48" evidence="12">
    <location>
        <begin position="98"/>
        <end position="301"/>
    </location>
</feature>
<sequence length="304" mass="35375">MKITLRILRIICKLLLLTYVTVVNLIFIIMFYALILGIIHLIFPTFSAKLSSGALGSHLINTLPFYLLLLHILYCLSPIRVWFLRKKEGFKPLTGNEQARINRLLLEIGIERKLNLYCNRDTRPNAITFGFNTIGFTEGIMKQASDEELKGVICHEIGHITHYDYVYQVFIYSMEAFGYRCLYGLYFIPAYLFGIIGAFVFALVPALSFVGRLIEELWNIAYKLIHKVIYGISHLLSVNINKYTEYRCDAHSLKYGCGEGLLYFLRRLKWMEETYGERMSFTEYIMSTHPATEKRVKRLEKLLD</sequence>
<dbReference type="Pfam" id="PF01435">
    <property type="entry name" value="Peptidase_M48"/>
    <property type="match status" value="1"/>
</dbReference>
<evidence type="ECO:0000256" key="4">
    <source>
        <dbReference type="ARBA" id="ARBA00022723"/>
    </source>
</evidence>
<evidence type="ECO:0000256" key="11">
    <source>
        <dbReference type="SAM" id="Phobius"/>
    </source>
</evidence>
<protein>
    <submittedName>
        <fullName evidence="13">Heat shock protein HtpX</fullName>
        <ecNumber evidence="13">3.4.24.-</ecNumber>
    </submittedName>
</protein>
<evidence type="ECO:0000256" key="9">
    <source>
        <dbReference type="ARBA" id="ARBA00023136"/>
    </source>
</evidence>
<keyword evidence="3 11" id="KW-0812">Transmembrane</keyword>
<dbReference type="RefSeq" id="WP_183671530.1">
    <property type="nucleotide sequence ID" value="NZ_BMPB01000007.1"/>
</dbReference>
<accession>A0ABR6KR92</accession>
<dbReference type="EC" id="3.4.24.-" evidence="13"/>
<keyword evidence="14" id="KW-1185">Reference proteome</keyword>
<evidence type="ECO:0000256" key="5">
    <source>
        <dbReference type="ARBA" id="ARBA00022801"/>
    </source>
</evidence>
<comment type="caution">
    <text evidence="13">The sequence shown here is derived from an EMBL/GenBank/DDBJ whole genome shotgun (WGS) entry which is preliminary data.</text>
</comment>
<dbReference type="PANTHER" id="PTHR43221">
    <property type="entry name" value="PROTEASE HTPX"/>
    <property type="match status" value="1"/>
</dbReference>
<keyword evidence="4" id="KW-0479">Metal-binding</keyword>
<dbReference type="GO" id="GO:0016787">
    <property type="term" value="F:hydrolase activity"/>
    <property type="evidence" value="ECO:0007669"/>
    <property type="project" value="UniProtKB-KW"/>
</dbReference>
<comment type="similarity">
    <text evidence="10">Belongs to the peptidase M48 family.</text>
</comment>
<evidence type="ECO:0000256" key="3">
    <source>
        <dbReference type="ARBA" id="ARBA00022692"/>
    </source>
</evidence>
<evidence type="ECO:0000256" key="8">
    <source>
        <dbReference type="ARBA" id="ARBA00023049"/>
    </source>
</evidence>
<dbReference type="Proteomes" id="UP000533637">
    <property type="component" value="Unassembled WGS sequence"/>
</dbReference>
<comment type="cofactor">
    <cofactor evidence="10">
        <name>Zn(2+)</name>
        <dbReference type="ChEBI" id="CHEBI:29105"/>
    </cofactor>
    <text evidence="10">Binds 1 zinc ion per subunit.</text>
</comment>
<evidence type="ECO:0000256" key="2">
    <source>
        <dbReference type="ARBA" id="ARBA00022670"/>
    </source>
</evidence>
<dbReference type="Gene3D" id="3.30.2010.10">
    <property type="entry name" value="Metalloproteases ('zincins'), catalytic domain"/>
    <property type="match status" value="1"/>
</dbReference>
<evidence type="ECO:0000313" key="13">
    <source>
        <dbReference type="EMBL" id="MBB4623412.1"/>
    </source>
</evidence>